<organism evidence="2 3">
    <name type="scientific">Ladona fulva</name>
    <name type="common">Scarce chaser dragonfly</name>
    <name type="synonym">Libellula fulva</name>
    <dbReference type="NCBI Taxonomy" id="123851"/>
    <lineage>
        <taxon>Eukaryota</taxon>
        <taxon>Metazoa</taxon>
        <taxon>Ecdysozoa</taxon>
        <taxon>Arthropoda</taxon>
        <taxon>Hexapoda</taxon>
        <taxon>Insecta</taxon>
        <taxon>Pterygota</taxon>
        <taxon>Palaeoptera</taxon>
        <taxon>Odonata</taxon>
        <taxon>Epiprocta</taxon>
        <taxon>Anisoptera</taxon>
        <taxon>Libelluloidea</taxon>
        <taxon>Libellulidae</taxon>
        <taxon>Ladona</taxon>
    </lineage>
</organism>
<keyword evidence="3" id="KW-1185">Reference proteome</keyword>
<dbReference type="AlphaFoldDB" id="A0A8K0P236"/>
<evidence type="ECO:0000313" key="2">
    <source>
        <dbReference type="EMBL" id="KAG8232970.1"/>
    </source>
</evidence>
<feature type="domain" description="DUF4817" evidence="1">
    <location>
        <begin position="54"/>
        <end position="91"/>
    </location>
</feature>
<dbReference type="Pfam" id="PF16087">
    <property type="entry name" value="DUF4817"/>
    <property type="match status" value="1"/>
</dbReference>
<accession>A0A8K0P236</accession>
<dbReference type="Proteomes" id="UP000792457">
    <property type="component" value="Unassembled WGS sequence"/>
</dbReference>
<sequence length="108" mass="12281">MNDSGSYTSNESATQTVLLYTCMHAHAVFPLSSESSSSNDDKCRTFCGLQFARSESVVTVQRAFRIKFQCNLPSENNIRRWYHQFEDTGCLCKGKSTGRPRLTEERVE</sequence>
<dbReference type="OrthoDB" id="6611281at2759"/>
<proteinExistence type="predicted"/>
<evidence type="ECO:0000259" key="1">
    <source>
        <dbReference type="Pfam" id="PF16087"/>
    </source>
</evidence>
<reference evidence="2" key="2">
    <citation type="submission" date="2017-10" db="EMBL/GenBank/DDBJ databases">
        <title>Ladona fulva Genome sequencing and assembly.</title>
        <authorList>
            <person name="Murali S."/>
            <person name="Richards S."/>
            <person name="Bandaranaike D."/>
            <person name="Bellair M."/>
            <person name="Blankenburg K."/>
            <person name="Chao H."/>
            <person name="Dinh H."/>
            <person name="Doddapaneni H."/>
            <person name="Dugan-Rocha S."/>
            <person name="Elkadiri S."/>
            <person name="Gnanaolivu R."/>
            <person name="Hernandez B."/>
            <person name="Skinner E."/>
            <person name="Javaid M."/>
            <person name="Lee S."/>
            <person name="Li M."/>
            <person name="Ming W."/>
            <person name="Munidasa M."/>
            <person name="Muniz J."/>
            <person name="Nguyen L."/>
            <person name="Hughes D."/>
            <person name="Osuji N."/>
            <person name="Pu L.-L."/>
            <person name="Puazo M."/>
            <person name="Qu C."/>
            <person name="Quiroz J."/>
            <person name="Raj R."/>
            <person name="Weissenberger G."/>
            <person name="Xin Y."/>
            <person name="Zou X."/>
            <person name="Han Y."/>
            <person name="Worley K."/>
            <person name="Muzny D."/>
            <person name="Gibbs R."/>
        </authorList>
    </citation>
    <scope>NUCLEOTIDE SEQUENCE</scope>
    <source>
        <strain evidence="2">Sampled in the wild</strain>
    </source>
</reference>
<evidence type="ECO:0000313" key="3">
    <source>
        <dbReference type="Proteomes" id="UP000792457"/>
    </source>
</evidence>
<comment type="caution">
    <text evidence="2">The sequence shown here is derived from an EMBL/GenBank/DDBJ whole genome shotgun (WGS) entry which is preliminary data.</text>
</comment>
<reference evidence="2" key="1">
    <citation type="submission" date="2013-04" db="EMBL/GenBank/DDBJ databases">
        <authorList>
            <person name="Qu J."/>
            <person name="Murali S.C."/>
            <person name="Bandaranaike D."/>
            <person name="Bellair M."/>
            <person name="Blankenburg K."/>
            <person name="Chao H."/>
            <person name="Dinh H."/>
            <person name="Doddapaneni H."/>
            <person name="Downs B."/>
            <person name="Dugan-Rocha S."/>
            <person name="Elkadiri S."/>
            <person name="Gnanaolivu R.D."/>
            <person name="Hernandez B."/>
            <person name="Javaid M."/>
            <person name="Jayaseelan J.C."/>
            <person name="Lee S."/>
            <person name="Li M."/>
            <person name="Ming W."/>
            <person name="Munidasa M."/>
            <person name="Muniz J."/>
            <person name="Nguyen L."/>
            <person name="Ongeri F."/>
            <person name="Osuji N."/>
            <person name="Pu L.-L."/>
            <person name="Puazo M."/>
            <person name="Qu C."/>
            <person name="Quiroz J."/>
            <person name="Raj R."/>
            <person name="Weissenberger G."/>
            <person name="Xin Y."/>
            <person name="Zou X."/>
            <person name="Han Y."/>
            <person name="Richards S."/>
            <person name="Worley K."/>
            <person name="Muzny D."/>
            <person name="Gibbs R."/>
        </authorList>
    </citation>
    <scope>NUCLEOTIDE SEQUENCE</scope>
    <source>
        <strain evidence="2">Sampled in the wild</strain>
    </source>
</reference>
<protein>
    <recommendedName>
        <fullName evidence="1">DUF4817 domain-containing protein</fullName>
    </recommendedName>
</protein>
<gene>
    <name evidence="2" type="ORF">J437_LFUL013582</name>
</gene>
<dbReference type="InterPro" id="IPR032135">
    <property type="entry name" value="DUF4817"/>
</dbReference>
<dbReference type="EMBL" id="KZ308676">
    <property type="protein sequence ID" value="KAG8232970.1"/>
    <property type="molecule type" value="Genomic_DNA"/>
</dbReference>
<name>A0A8K0P236_LADFU</name>